<protein>
    <submittedName>
        <fullName evidence="1">Ribosomal protein L7/L12</fullName>
    </submittedName>
</protein>
<dbReference type="GO" id="GO:0005840">
    <property type="term" value="C:ribosome"/>
    <property type="evidence" value="ECO:0007669"/>
    <property type="project" value="UniProtKB-KW"/>
</dbReference>
<dbReference type="AlphaFoldDB" id="A0A7W8BUB0"/>
<evidence type="ECO:0000313" key="1">
    <source>
        <dbReference type="EMBL" id="MBB5129759.1"/>
    </source>
</evidence>
<dbReference type="EMBL" id="JACHJE010000021">
    <property type="protein sequence ID" value="MBB5129759.1"/>
    <property type="molecule type" value="Genomic_DNA"/>
</dbReference>
<sequence length="93" mass="10504">MDTAVLFLTCVVILGIAALRTRRSRAERRAARAERELDLVPGHLGLRDEVPRLDEIVTLVRRGEKIQAIKVYREATGADLVEAEEAVDRLVRR</sequence>
<keyword evidence="1" id="KW-0687">Ribonucleoprotein</keyword>
<accession>A0A7W8BUB0</accession>
<gene>
    <name evidence="1" type="ORF">FHS32_006551</name>
</gene>
<dbReference type="Proteomes" id="UP000568022">
    <property type="component" value="Unassembled WGS sequence"/>
</dbReference>
<evidence type="ECO:0000313" key="2">
    <source>
        <dbReference type="Proteomes" id="UP000568022"/>
    </source>
</evidence>
<organism evidence="1 2">
    <name type="scientific">Streptomyces griseoloalbus</name>
    <dbReference type="NCBI Taxonomy" id="67303"/>
    <lineage>
        <taxon>Bacteria</taxon>
        <taxon>Bacillati</taxon>
        <taxon>Actinomycetota</taxon>
        <taxon>Actinomycetes</taxon>
        <taxon>Kitasatosporales</taxon>
        <taxon>Streptomycetaceae</taxon>
        <taxon>Streptomyces</taxon>
    </lineage>
</organism>
<keyword evidence="2" id="KW-1185">Reference proteome</keyword>
<reference evidence="1 2" key="1">
    <citation type="submission" date="2020-08" db="EMBL/GenBank/DDBJ databases">
        <title>Genomic Encyclopedia of Type Strains, Phase III (KMG-III): the genomes of soil and plant-associated and newly described type strains.</title>
        <authorList>
            <person name="Whitman W."/>
        </authorList>
    </citation>
    <scope>NUCLEOTIDE SEQUENCE [LARGE SCALE GENOMIC DNA]</scope>
    <source>
        <strain evidence="1 2">CECT 3226</strain>
    </source>
</reference>
<keyword evidence="1" id="KW-0689">Ribosomal protein</keyword>
<dbReference type="Gene3D" id="3.30.1390.10">
    <property type="match status" value="1"/>
</dbReference>
<proteinExistence type="predicted"/>
<dbReference type="InterPro" id="IPR014719">
    <property type="entry name" value="Ribosomal_bL12_C/ClpS-like"/>
</dbReference>
<comment type="caution">
    <text evidence="1">The sequence shown here is derived from an EMBL/GenBank/DDBJ whole genome shotgun (WGS) entry which is preliminary data.</text>
</comment>
<name>A0A7W8BUB0_9ACTN</name>